<dbReference type="AlphaFoldDB" id="A0A497XQK6"/>
<dbReference type="RefSeq" id="WP_121012392.1">
    <property type="nucleotide sequence ID" value="NZ_RCCJ01000001.1"/>
</dbReference>
<dbReference type="OrthoDB" id="15193at2"/>
<sequence length="80" mass="9429">MSEVEKPLPDWVRERILQKVQNKALAEEALKYISLVEKEDGTVWVKENFEDTHKHALLFMVLNCVNYAQRLLRGEDIEDD</sequence>
<comment type="caution">
    <text evidence="1">The sequence shown here is derived from an EMBL/GenBank/DDBJ whole genome shotgun (WGS) entry which is preliminary data.</text>
</comment>
<proteinExistence type="predicted"/>
<organism evidence="1 2">
    <name type="scientific">Hydrogenivirga caldilitoris</name>
    <dbReference type="NCBI Taxonomy" id="246264"/>
    <lineage>
        <taxon>Bacteria</taxon>
        <taxon>Pseudomonadati</taxon>
        <taxon>Aquificota</taxon>
        <taxon>Aquificia</taxon>
        <taxon>Aquificales</taxon>
        <taxon>Aquificaceae</taxon>
        <taxon>Hydrogenivirga</taxon>
    </lineage>
</organism>
<dbReference type="EMBL" id="RCCJ01000001">
    <property type="protein sequence ID" value="RLJ71267.1"/>
    <property type="molecule type" value="Genomic_DNA"/>
</dbReference>
<accession>A0A497XQK6</accession>
<gene>
    <name evidence="1" type="ORF">BCF55_1566</name>
</gene>
<keyword evidence="2" id="KW-1185">Reference proteome</keyword>
<protein>
    <submittedName>
        <fullName evidence="1">Uncharacterized protein</fullName>
    </submittedName>
</protein>
<evidence type="ECO:0000313" key="1">
    <source>
        <dbReference type="EMBL" id="RLJ71267.1"/>
    </source>
</evidence>
<evidence type="ECO:0000313" key="2">
    <source>
        <dbReference type="Proteomes" id="UP000267841"/>
    </source>
</evidence>
<reference evidence="1 2" key="1">
    <citation type="submission" date="2018-10" db="EMBL/GenBank/DDBJ databases">
        <title>Genomic Encyclopedia of Archaeal and Bacterial Type Strains, Phase II (KMG-II): from individual species to whole genera.</title>
        <authorList>
            <person name="Goeker M."/>
        </authorList>
    </citation>
    <scope>NUCLEOTIDE SEQUENCE [LARGE SCALE GENOMIC DNA]</scope>
    <source>
        <strain evidence="1 2">DSM 16510</strain>
    </source>
</reference>
<name>A0A497XQK6_9AQUI</name>
<dbReference type="Proteomes" id="UP000267841">
    <property type="component" value="Unassembled WGS sequence"/>
</dbReference>